<evidence type="ECO:0000256" key="2">
    <source>
        <dbReference type="ARBA" id="ARBA00010690"/>
    </source>
</evidence>
<gene>
    <name evidence="13" type="primary">flhB</name>
    <name evidence="15" type="ORF">SAMN05216386_0541</name>
</gene>
<proteinExistence type="inferred from homology"/>
<feature type="region of interest" description="Disordered" evidence="14">
    <location>
        <begin position="1"/>
        <end position="35"/>
    </location>
</feature>
<keyword evidence="7 13" id="KW-1005">Bacterial flagellum biogenesis</keyword>
<evidence type="ECO:0000256" key="8">
    <source>
        <dbReference type="ARBA" id="ARBA00022927"/>
    </source>
</evidence>
<comment type="caution">
    <text evidence="13">Lacks conserved residue(s) required for the propagation of feature annotation.</text>
</comment>
<dbReference type="STRING" id="1266925.GCA_000619905_00234"/>
<evidence type="ECO:0000256" key="11">
    <source>
        <dbReference type="ARBA" id="ARBA00023225"/>
    </source>
</evidence>
<feature type="transmembrane region" description="Helical" evidence="13">
    <location>
        <begin position="40"/>
        <end position="60"/>
    </location>
</feature>
<keyword evidence="15" id="KW-0282">Flagellum</keyword>
<dbReference type="AlphaFoldDB" id="A0A1I4Y7B7"/>
<dbReference type="InterPro" id="IPR029025">
    <property type="entry name" value="T3SS_substrate_exporter_C"/>
</dbReference>
<feature type="transmembrane region" description="Helical" evidence="13">
    <location>
        <begin position="97"/>
        <end position="123"/>
    </location>
</feature>
<accession>A0A1I4Y7B7</accession>
<comment type="similarity">
    <text evidence="2 13">Belongs to the type III secretion exporter family.</text>
</comment>
<evidence type="ECO:0000256" key="5">
    <source>
        <dbReference type="ARBA" id="ARBA00022475"/>
    </source>
</evidence>
<evidence type="ECO:0000256" key="4">
    <source>
        <dbReference type="ARBA" id="ARBA00022448"/>
    </source>
</evidence>
<evidence type="ECO:0000313" key="16">
    <source>
        <dbReference type="Proteomes" id="UP000183107"/>
    </source>
</evidence>
<dbReference type="GO" id="GO:0005886">
    <property type="term" value="C:plasma membrane"/>
    <property type="evidence" value="ECO:0007669"/>
    <property type="project" value="UniProtKB-SubCell"/>
</dbReference>
<keyword evidence="15" id="KW-0969">Cilium</keyword>
<evidence type="ECO:0000256" key="14">
    <source>
        <dbReference type="SAM" id="MobiDB-lite"/>
    </source>
</evidence>
<dbReference type="PANTHER" id="PTHR30531:SF12">
    <property type="entry name" value="FLAGELLAR BIOSYNTHETIC PROTEIN FLHB"/>
    <property type="match status" value="1"/>
</dbReference>
<evidence type="ECO:0000256" key="9">
    <source>
        <dbReference type="ARBA" id="ARBA00022989"/>
    </source>
</evidence>
<dbReference type="InterPro" id="IPR006135">
    <property type="entry name" value="T3SS_substrate_exporter"/>
</dbReference>
<feature type="compositionally biased region" description="Basic and acidic residues" evidence="14">
    <location>
        <begin position="14"/>
        <end position="33"/>
    </location>
</feature>
<feature type="compositionally biased region" description="Pro residues" evidence="14">
    <location>
        <begin position="369"/>
        <end position="382"/>
    </location>
</feature>
<keyword evidence="8 13" id="KW-0653">Protein transport</keyword>
<keyword evidence="5 13" id="KW-1003">Cell membrane</keyword>
<dbReference type="InterPro" id="IPR006136">
    <property type="entry name" value="FlhB"/>
</dbReference>
<dbReference type="FunFam" id="3.40.1690.10:FF:000001">
    <property type="entry name" value="Flagellar biosynthetic protein FlhB"/>
    <property type="match status" value="1"/>
</dbReference>
<evidence type="ECO:0000256" key="1">
    <source>
        <dbReference type="ARBA" id="ARBA00004651"/>
    </source>
</evidence>
<keyword evidence="6 13" id="KW-0812">Transmembrane</keyword>
<comment type="function">
    <text evidence="12 13">Required for formation of the rod structure in the basal body of the flagellar apparatus. Together with FliI and FliH, may constitute the export apparatus of flagellin.</text>
</comment>
<keyword evidence="9 13" id="KW-1133">Transmembrane helix</keyword>
<protein>
    <recommendedName>
        <fullName evidence="3 13">Flagellar biosynthetic protein FlhB</fullName>
    </recommendedName>
</protein>
<dbReference type="Gene3D" id="3.40.1690.10">
    <property type="entry name" value="secretion proteins EscU"/>
    <property type="match status" value="1"/>
</dbReference>
<dbReference type="GO" id="GO:0009306">
    <property type="term" value="P:protein secretion"/>
    <property type="evidence" value="ECO:0007669"/>
    <property type="project" value="InterPro"/>
</dbReference>
<dbReference type="Proteomes" id="UP000183107">
    <property type="component" value="Unassembled WGS sequence"/>
</dbReference>
<dbReference type="PANTHER" id="PTHR30531">
    <property type="entry name" value="FLAGELLAR BIOSYNTHETIC PROTEIN FLHB"/>
    <property type="match status" value="1"/>
</dbReference>
<sequence>MCFQGLAVSEDSDLEKTEPASPRRLEKSRDEGQVPRSPELSTFVVLIAAGAGLWLMGGHLSRQLLNLMKDGMKVSRETGFDSGLLTERLFDQSLQALLTFAPFLILMFLVALAAPMLLSGWLFTWKSLTPDLKRLNPLKGIGRMFSWNSLVELAKALLKATLIGSMSVWTIWHHKDAVLSLIAAPLTASAGHIGELIVMSFLAIAGTMVLIAGVDVPFRLWDHFRKLKMTKEEVRQENKETEGDPHVKARIRSQQRAMARKRMMAEIPKADVIVTNPTHYSIALRYEDGKMRAPRVVAKGAHLLALKIREVGQQHQVPLLEAPPLARALYHHAELGDEIPQPLYNAVAEVLAYVYQLRRYREYGEPGGRIPPAPETLPVPPELDPENAASGALHKAEIP</sequence>
<keyword evidence="10 13" id="KW-0472">Membrane</keyword>
<keyword evidence="15" id="KW-0966">Cell projection</keyword>
<evidence type="ECO:0000256" key="7">
    <source>
        <dbReference type="ARBA" id="ARBA00022795"/>
    </source>
</evidence>
<dbReference type="GO" id="GO:0044780">
    <property type="term" value="P:bacterial-type flagellum assembly"/>
    <property type="evidence" value="ECO:0007669"/>
    <property type="project" value="InterPro"/>
</dbReference>
<dbReference type="PRINTS" id="PR00950">
    <property type="entry name" value="TYPE3IMSPROT"/>
</dbReference>
<dbReference type="EMBL" id="FOVJ01000001">
    <property type="protein sequence ID" value="SFN33623.1"/>
    <property type="molecule type" value="Genomic_DNA"/>
</dbReference>
<evidence type="ECO:0000256" key="12">
    <source>
        <dbReference type="ARBA" id="ARBA00025078"/>
    </source>
</evidence>
<keyword evidence="11 13" id="KW-1006">Bacterial flagellum protein export</keyword>
<feature type="transmembrane region" description="Helical" evidence="13">
    <location>
        <begin position="196"/>
        <end position="221"/>
    </location>
</feature>
<dbReference type="SUPFAM" id="SSF160544">
    <property type="entry name" value="EscU C-terminal domain-like"/>
    <property type="match status" value="1"/>
</dbReference>
<reference evidence="16" key="1">
    <citation type="submission" date="2016-10" db="EMBL/GenBank/DDBJ databases">
        <authorList>
            <person name="Varghese N."/>
        </authorList>
    </citation>
    <scope>NUCLEOTIDE SEQUENCE [LARGE SCALE GENOMIC DNA]</scope>
    <source>
        <strain evidence="16">Nsp8</strain>
    </source>
</reference>
<organism evidence="15 16">
    <name type="scientific">Nitrosospira briensis</name>
    <dbReference type="NCBI Taxonomy" id="35799"/>
    <lineage>
        <taxon>Bacteria</taxon>
        <taxon>Pseudomonadati</taxon>
        <taxon>Pseudomonadota</taxon>
        <taxon>Betaproteobacteria</taxon>
        <taxon>Nitrosomonadales</taxon>
        <taxon>Nitrosomonadaceae</taxon>
        <taxon>Nitrosospira</taxon>
    </lineage>
</organism>
<dbReference type="NCBIfam" id="TIGR00328">
    <property type="entry name" value="flhB"/>
    <property type="match status" value="1"/>
</dbReference>
<keyword evidence="16" id="KW-1185">Reference proteome</keyword>
<comment type="subcellular location">
    <subcellularLocation>
        <location evidence="1">Cell membrane</location>
        <topology evidence="1">Multi-pass membrane protein</topology>
    </subcellularLocation>
</comment>
<keyword evidence="4 13" id="KW-0813">Transport</keyword>
<name>A0A1I4Y7B7_9PROT</name>
<evidence type="ECO:0000256" key="10">
    <source>
        <dbReference type="ARBA" id="ARBA00023136"/>
    </source>
</evidence>
<feature type="region of interest" description="Disordered" evidence="14">
    <location>
        <begin position="365"/>
        <end position="399"/>
    </location>
</feature>
<evidence type="ECO:0000256" key="6">
    <source>
        <dbReference type="ARBA" id="ARBA00022692"/>
    </source>
</evidence>
<dbReference type="Pfam" id="PF01312">
    <property type="entry name" value="Bac_export_2"/>
    <property type="match status" value="1"/>
</dbReference>
<evidence type="ECO:0000256" key="13">
    <source>
        <dbReference type="RuleBase" id="RU364091"/>
    </source>
</evidence>
<evidence type="ECO:0000256" key="3">
    <source>
        <dbReference type="ARBA" id="ARBA00021622"/>
    </source>
</evidence>
<evidence type="ECO:0000313" key="15">
    <source>
        <dbReference type="EMBL" id="SFN33623.1"/>
    </source>
</evidence>